<dbReference type="HOGENOM" id="CLU_1900091_0_0_1"/>
<accession>F0W9P1</accession>
<organism evidence="1">
    <name type="scientific">Albugo laibachii Nc14</name>
    <dbReference type="NCBI Taxonomy" id="890382"/>
    <lineage>
        <taxon>Eukaryota</taxon>
        <taxon>Sar</taxon>
        <taxon>Stramenopiles</taxon>
        <taxon>Oomycota</taxon>
        <taxon>Peronosporomycetes</taxon>
        <taxon>Albuginales</taxon>
        <taxon>Albuginaceae</taxon>
        <taxon>Albugo</taxon>
    </lineage>
</organism>
<name>F0W9P1_9STRA</name>
<dbReference type="EMBL" id="FR824086">
    <property type="protein sequence ID" value="CCA17859.1"/>
    <property type="molecule type" value="Genomic_DNA"/>
</dbReference>
<protein>
    <submittedName>
        <fullName evidence="1">AlNc14C41G3496 protein</fullName>
    </submittedName>
</protein>
<reference evidence="1" key="2">
    <citation type="submission" date="2011-02" db="EMBL/GenBank/DDBJ databases">
        <authorList>
            <person name="MacLean D."/>
        </authorList>
    </citation>
    <scope>NUCLEOTIDE SEQUENCE</scope>
</reference>
<evidence type="ECO:0000313" key="1">
    <source>
        <dbReference type="EMBL" id="CCA17859.1"/>
    </source>
</evidence>
<reference evidence="1" key="1">
    <citation type="journal article" date="2011" name="PLoS Biol.">
        <title>Gene gain and loss during evolution of obligate parasitism in the white rust pathogen of Arabidopsis thaliana.</title>
        <authorList>
            <person name="Kemen E."/>
            <person name="Gardiner A."/>
            <person name="Schultz-Larsen T."/>
            <person name="Kemen A.C."/>
            <person name="Balmuth A.L."/>
            <person name="Robert-Seilaniantz A."/>
            <person name="Bailey K."/>
            <person name="Holub E."/>
            <person name="Studholme D.J."/>
            <person name="Maclean D."/>
            <person name="Jones J.D."/>
        </authorList>
    </citation>
    <scope>NUCLEOTIDE SEQUENCE</scope>
</reference>
<gene>
    <name evidence="1" type="primary">AlNc14C41G3496</name>
    <name evidence="1" type="ORF">ALNC14_040020</name>
</gene>
<proteinExistence type="predicted"/>
<sequence>MEALKMQKMEEVSEASSKLGDAMERISTMTSQIEVLEKDLQITRAKNLEQKVELDCALKTHVEGARGKIQSLMDCIEEEANRYGALQKELDPQRTLSICTQTSDGSSQDHKLASLSSRDQEHCAVTHYSSSCFL</sequence>
<dbReference type="AlphaFoldDB" id="F0W9P1"/>